<dbReference type="SUPFAM" id="SSF51206">
    <property type="entry name" value="cAMP-binding domain-like"/>
    <property type="match status" value="1"/>
</dbReference>
<dbReference type="InterPro" id="IPR018490">
    <property type="entry name" value="cNMP-bd_dom_sf"/>
</dbReference>
<keyword evidence="1" id="KW-0010">Activator</keyword>
<reference evidence="4 5" key="1">
    <citation type="submission" date="2020-03" db="EMBL/GenBank/DDBJ databases">
        <title>Soil Listeria distribution.</title>
        <authorList>
            <person name="Liao J."/>
            <person name="Wiedmann M."/>
        </authorList>
    </citation>
    <scope>NUCLEOTIDE SEQUENCE [LARGE SCALE GENOMIC DNA]</scope>
    <source>
        <strain evidence="3 5">FSL L7-1515</strain>
        <strain evidence="2 4">FSL L7-1554</strain>
    </source>
</reference>
<evidence type="ECO:0000313" key="4">
    <source>
        <dbReference type="Proteomes" id="UP000561617"/>
    </source>
</evidence>
<dbReference type="Proteomes" id="UP000561617">
    <property type="component" value="Unassembled WGS sequence"/>
</dbReference>
<evidence type="ECO:0000256" key="1">
    <source>
        <dbReference type="ARBA" id="ARBA00023159"/>
    </source>
</evidence>
<dbReference type="Gene3D" id="2.60.120.10">
    <property type="entry name" value="Jelly Rolls"/>
    <property type="match status" value="1"/>
</dbReference>
<keyword evidence="5" id="KW-1185">Reference proteome</keyword>
<dbReference type="InterPro" id="IPR014710">
    <property type="entry name" value="RmlC-like_jellyroll"/>
</dbReference>
<comment type="caution">
    <text evidence="2">The sequence shown here is derived from an EMBL/GenBank/DDBJ whole genome shotgun (WGS) entry which is preliminary data.</text>
</comment>
<evidence type="ECO:0000313" key="3">
    <source>
        <dbReference type="EMBL" id="MBC1508628.1"/>
    </source>
</evidence>
<evidence type="ECO:0000313" key="5">
    <source>
        <dbReference type="Proteomes" id="UP000587800"/>
    </source>
</evidence>
<gene>
    <name evidence="2" type="ORF">HCJ38_13420</name>
    <name evidence="3" type="ORF">HCJ59_01710</name>
</gene>
<dbReference type="EMBL" id="JAASTW010000021">
    <property type="protein sequence ID" value="MBC1489993.1"/>
    <property type="molecule type" value="Genomic_DNA"/>
</dbReference>
<dbReference type="AlphaFoldDB" id="A0A7X1CA34"/>
<sequence>MSKKNSLIEGLQLCGIEKNIETFQAGTIFNHTCNQIVLIITGVLHLENLNNQKVIITYLNGEYLLEPARFLQKGAQKYQLVCDTNIEIIRITQEEFKKLVNEKPSILEWLIETMATLTEKLITEFSKIHEKHFLKIQNSVSSLCKDGLLIKSTTYKEWYELPSFITREDFISYVHVPKRTFQVKLKELEENRLFRVENRTLFIHGCFLALK</sequence>
<protein>
    <submittedName>
        <fullName evidence="2">Crp/Fnr family transcriptional regulator</fullName>
    </submittedName>
</protein>
<accession>A0A7X1CA34</accession>
<dbReference type="RefSeq" id="WP_185346777.1">
    <property type="nucleotide sequence ID" value="NZ_JAASTU010000014.1"/>
</dbReference>
<dbReference type="EMBL" id="JAASUB010000002">
    <property type="protein sequence ID" value="MBC1508628.1"/>
    <property type="molecule type" value="Genomic_DNA"/>
</dbReference>
<name>A0A7X1CA34_9LIST</name>
<dbReference type="Proteomes" id="UP000587800">
    <property type="component" value="Unassembled WGS sequence"/>
</dbReference>
<proteinExistence type="predicted"/>
<organism evidence="2 4">
    <name type="scientific">Listeria immobilis</name>
    <dbReference type="NCBI Taxonomy" id="2713502"/>
    <lineage>
        <taxon>Bacteria</taxon>
        <taxon>Bacillati</taxon>
        <taxon>Bacillota</taxon>
        <taxon>Bacilli</taxon>
        <taxon>Bacillales</taxon>
        <taxon>Listeriaceae</taxon>
        <taxon>Listeria</taxon>
    </lineage>
</organism>
<evidence type="ECO:0000313" key="2">
    <source>
        <dbReference type="EMBL" id="MBC1489993.1"/>
    </source>
</evidence>